<evidence type="ECO:0000256" key="2">
    <source>
        <dbReference type="SAM" id="Phobius"/>
    </source>
</evidence>
<comment type="caution">
    <text evidence="3">The sequence shown here is derived from an EMBL/GenBank/DDBJ whole genome shotgun (WGS) entry which is preliminary data.</text>
</comment>
<accession>A0A0G1WIF2</accession>
<keyword evidence="2" id="KW-0472">Membrane</keyword>
<proteinExistence type="predicted"/>
<protein>
    <submittedName>
        <fullName evidence="3">Uncharacterized protein</fullName>
    </submittedName>
</protein>
<feature type="region of interest" description="Disordered" evidence="1">
    <location>
        <begin position="98"/>
        <end position="118"/>
    </location>
</feature>
<dbReference type="Proteomes" id="UP000034201">
    <property type="component" value="Unassembled WGS sequence"/>
</dbReference>
<feature type="compositionally biased region" description="Polar residues" evidence="1">
    <location>
        <begin position="98"/>
        <end position="110"/>
    </location>
</feature>
<organism evidence="3 4">
    <name type="scientific">Candidatus Adlerbacteria bacterium GW2011_GWC1_50_9</name>
    <dbReference type="NCBI Taxonomy" id="1618608"/>
    <lineage>
        <taxon>Bacteria</taxon>
        <taxon>Candidatus Adleribacteriota</taxon>
    </lineage>
</organism>
<dbReference type="EMBL" id="LCQQ01000080">
    <property type="protein sequence ID" value="KKW18551.1"/>
    <property type="molecule type" value="Genomic_DNA"/>
</dbReference>
<keyword evidence="2" id="KW-1133">Transmembrane helix</keyword>
<evidence type="ECO:0000313" key="4">
    <source>
        <dbReference type="Proteomes" id="UP000034201"/>
    </source>
</evidence>
<gene>
    <name evidence="3" type="ORF">UY61_C0080G0009</name>
</gene>
<evidence type="ECO:0000256" key="1">
    <source>
        <dbReference type="SAM" id="MobiDB-lite"/>
    </source>
</evidence>
<name>A0A0G1WIF2_9BACT</name>
<reference evidence="3 4" key="1">
    <citation type="journal article" date="2015" name="Nature">
        <title>rRNA introns, odd ribosomes, and small enigmatic genomes across a large radiation of phyla.</title>
        <authorList>
            <person name="Brown C.T."/>
            <person name="Hug L.A."/>
            <person name="Thomas B.C."/>
            <person name="Sharon I."/>
            <person name="Castelle C.J."/>
            <person name="Singh A."/>
            <person name="Wilkins M.J."/>
            <person name="Williams K.H."/>
            <person name="Banfield J.F."/>
        </authorList>
    </citation>
    <scope>NUCLEOTIDE SEQUENCE [LARGE SCALE GENOMIC DNA]</scope>
</reference>
<keyword evidence="2" id="KW-0812">Transmembrane</keyword>
<dbReference type="AlphaFoldDB" id="A0A0G1WIF2"/>
<sequence length="118" mass="13142">MVLQKAQQMIDNLKERPKDDKKLIAGGIAIIVVIILFFGWAYLFLNKIQNSDQSIELSSVVQDTSLSDVARQAQQELQQGFSGFDEVKELRAQLEAQQSSGASMQYNQSGDVIPLNPQ</sequence>
<evidence type="ECO:0000313" key="3">
    <source>
        <dbReference type="EMBL" id="KKW18551.1"/>
    </source>
</evidence>
<feature type="transmembrane region" description="Helical" evidence="2">
    <location>
        <begin position="23"/>
        <end position="45"/>
    </location>
</feature>